<evidence type="ECO:0000313" key="5">
    <source>
        <dbReference type="EMBL" id="CAG8609858.1"/>
    </source>
</evidence>
<reference evidence="5" key="1">
    <citation type="submission" date="2021-06" db="EMBL/GenBank/DDBJ databases">
        <authorList>
            <person name="Kallberg Y."/>
            <person name="Tangrot J."/>
            <person name="Rosling A."/>
        </authorList>
    </citation>
    <scope>NUCLEOTIDE SEQUENCE</scope>
    <source>
        <strain evidence="5">87-6 pot B 2015</strain>
    </source>
</reference>
<keyword evidence="6" id="KW-1185">Reference proteome</keyword>
<dbReference type="PANTHER" id="PTHR47763:SF4">
    <property type="entry name" value="ALPHA-PROTEIN KINASE VWKA"/>
    <property type="match status" value="1"/>
</dbReference>
<sequence>MEVDLCFVMDCTGSMACHIDAAKNCILNVAKYMEDMKPSIKIRVGFCGYRDYCDGADRLLIFPFTDSCMNLENDLSTVLAKGGGDIPEDVLGGLDAAVNQMTWQNKIRVLFHVGDAPPHGRRFTSMTEDYPEGDPNHLTAENVLEKMQSENIFYFFGKINNLTEKMVNIFHSIIGDFSVFDLEIVEGNPEALISKFFEATCSAINTAVSLRE</sequence>
<name>A0A9N9CQ14_FUNMO</name>
<evidence type="ECO:0000256" key="2">
    <source>
        <dbReference type="ARBA" id="ARBA00022525"/>
    </source>
</evidence>
<comment type="subcellular location">
    <subcellularLocation>
        <location evidence="1">Secreted</location>
    </subcellularLocation>
</comment>
<keyword evidence="3" id="KW-0732">Signal</keyword>
<dbReference type="PANTHER" id="PTHR47763">
    <property type="entry name" value="ALPHA-PROTEIN KINASE VWKA"/>
    <property type="match status" value="1"/>
</dbReference>
<dbReference type="Gene3D" id="3.40.50.410">
    <property type="entry name" value="von Willebrand factor, type A domain"/>
    <property type="match status" value="1"/>
</dbReference>
<feature type="domain" description="Hemicentin-1-like von Willebrand factor A" evidence="4">
    <location>
        <begin position="5"/>
        <end position="122"/>
    </location>
</feature>
<gene>
    <name evidence="5" type="ORF">FMOSSE_LOCUS9398</name>
</gene>
<protein>
    <submittedName>
        <fullName evidence="5">15212_t:CDS:1</fullName>
    </submittedName>
</protein>
<dbReference type="SUPFAM" id="SSF53300">
    <property type="entry name" value="vWA-like"/>
    <property type="match status" value="1"/>
</dbReference>
<dbReference type="Proteomes" id="UP000789375">
    <property type="component" value="Unassembled WGS sequence"/>
</dbReference>
<accession>A0A9N9CQ14</accession>
<dbReference type="AlphaFoldDB" id="A0A9N9CQ14"/>
<proteinExistence type="predicted"/>
<comment type="caution">
    <text evidence="5">The sequence shown here is derived from an EMBL/GenBank/DDBJ whole genome shotgun (WGS) entry which is preliminary data.</text>
</comment>
<evidence type="ECO:0000313" key="6">
    <source>
        <dbReference type="Proteomes" id="UP000789375"/>
    </source>
</evidence>
<keyword evidence="2" id="KW-0964">Secreted</keyword>
<dbReference type="InterPro" id="IPR056861">
    <property type="entry name" value="HMCN1-like_VWA"/>
</dbReference>
<evidence type="ECO:0000256" key="3">
    <source>
        <dbReference type="ARBA" id="ARBA00022729"/>
    </source>
</evidence>
<dbReference type="EMBL" id="CAJVPP010002736">
    <property type="protein sequence ID" value="CAG8609858.1"/>
    <property type="molecule type" value="Genomic_DNA"/>
</dbReference>
<dbReference type="InterPro" id="IPR036465">
    <property type="entry name" value="vWFA_dom_sf"/>
</dbReference>
<evidence type="ECO:0000256" key="1">
    <source>
        <dbReference type="ARBA" id="ARBA00004613"/>
    </source>
</evidence>
<evidence type="ECO:0000259" key="4">
    <source>
        <dbReference type="Pfam" id="PF25106"/>
    </source>
</evidence>
<dbReference type="InterPro" id="IPR052969">
    <property type="entry name" value="Thr-specific_kinase-like"/>
</dbReference>
<organism evidence="5 6">
    <name type="scientific">Funneliformis mosseae</name>
    <name type="common">Endomycorrhizal fungus</name>
    <name type="synonym">Glomus mosseae</name>
    <dbReference type="NCBI Taxonomy" id="27381"/>
    <lineage>
        <taxon>Eukaryota</taxon>
        <taxon>Fungi</taxon>
        <taxon>Fungi incertae sedis</taxon>
        <taxon>Mucoromycota</taxon>
        <taxon>Glomeromycotina</taxon>
        <taxon>Glomeromycetes</taxon>
        <taxon>Glomerales</taxon>
        <taxon>Glomeraceae</taxon>
        <taxon>Funneliformis</taxon>
    </lineage>
</organism>
<dbReference type="Pfam" id="PF25106">
    <property type="entry name" value="VWA_4"/>
    <property type="match status" value="1"/>
</dbReference>